<dbReference type="PANTHER" id="PTHR41694">
    <property type="entry name" value="ENDOGENOUS RETROVIRUS GROUP K MEMBER POL PROTEIN"/>
    <property type="match status" value="1"/>
</dbReference>
<reference evidence="11 12" key="1">
    <citation type="submission" date="2018-07" db="EMBL/GenBank/DDBJ databases">
        <title>A high quality draft genome assembly of the barn swallow (H. rustica rustica).</title>
        <authorList>
            <person name="Formenti G."/>
            <person name="Chiara M."/>
            <person name="Poveda L."/>
            <person name="Francoijs K.-J."/>
            <person name="Bonisoli-Alquati A."/>
            <person name="Canova L."/>
            <person name="Gianfranceschi L."/>
            <person name="Horner D.S."/>
            <person name="Saino N."/>
        </authorList>
    </citation>
    <scope>NUCLEOTIDE SEQUENCE [LARGE SCALE GENOMIC DNA]</scope>
    <source>
        <strain evidence="11">Chelidonia</strain>
        <tissue evidence="11">Blood</tissue>
    </source>
</reference>
<dbReference type="Pfam" id="PF00078">
    <property type="entry name" value="RVT_1"/>
    <property type="match status" value="1"/>
</dbReference>
<keyword evidence="6" id="KW-0255">Endonuclease</keyword>
<organism evidence="11 12">
    <name type="scientific">Hirundo rustica rustica</name>
    <dbReference type="NCBI Taxonomy" id="333673"/>
    <lineage>
        <taxon>Eukaryota</taxon>
        <taxon>Metazoa</taxon>
        <taxon>Chordata</taxon>
        <taxon>Craniata</taxon>
        <taxon>Vertebrata</taxon>
        <taxon>Euteleostomi</taxon>
        <taxon>Archelosauria</taxon>
        <taxon>Archosauria</taxon>
        <taxon>Dinosauria</taxon>
        <taxon>Saurischia</taxon>
        <taxon>Theropoda</taxon>
        <taxon>Coelurosauria</taxon>
        <taxon>Aves</taxon>
        <taxon>Neognathae</taxon>
        <taxon>Neoaves</taxon>
        <taxon>Telluraves</taxon>
        <taxon>Australaves</taxon>
        <taxon>Passeriformes</taxon>
        <taxon>Sylvioidea</taxon>
        <taxon>Hirundinidae</taxon>
        <taxon>Hirundo</taxon>
    </lineage>
</organism>
<keyword evidence="4" id="KW-0548">Nucleotidyltransferase</keyword>
<evidence type="ECO:0000256" key="2">
    <source>
        <dbReference type="ARBA" id="ARBA00012180"/>
    </source>
</evidence>
<accession>A0A3M0KGI0</accession>
<dbReference type="PROSITE" id="PS50878">
    <property type="entry name" value="RT_POL"/>
    <property type="match status" value="1"/>
</dbReference>
<evidence type="ECO:0000256" key="7">
    <source>
        <dbReference type="ARBA" id="ARBA00022801"/>
    </source>
</evidence>
<sequence length="274" mass="30615">MMEATASNQGRLETYPVPHATAWNTILGLEKQVLWRHGTPERIESDNGTHFTNSLINTWAKEHGIEWVYHIPYHVPATGKVERCNGLLKIIIIFYSLMKEVVVEYVDVSDEIQKNIFSRAAVGEAIILHYMDDVLVCAPNDDLLSHTLDLTIDSLVAAGFELQEEKIQRMPPWKYLGLEIGRVVLEKFHVAKKGLNPPGPACGPCCMRLKKHKAVLIEEAGCHGDGALGIPKQFTCIMSVVAAPNIPKSESITVVKIKYTFISFDIIDIIDIIE</sequence>
<name>A0A3M0KGI0_HIRRU</name>
<dbReference type="PROSITE" id="PS50994">
    <property type="entry name" value="INTEGRASE"/>
    <property type="match status" value="1"/>
</dbReference>
<evidence type="ECO:0000313" key="12">
    <source>
        <dbReference type="Proteomes" id="UP000269221"/>
    </source>
</evidence>
<dbReference type="EC" id="3.1.26.4" evidence="2"/>
<dbReference type="GO" id="GO:0035613">
    <property type="term" value="F:RNA stem-loop binding"/>
    <property type="evidence" value="ECO:0007669"/>
    <property type="project" value="TreeGrafter"/>
</dbReference>
<evidence type="ECO:0000256" key="3">
    <source>
        <dbReference type="ARBA" id="ARBA00022679"/>
    </source>
</evidence>
<dbReference type="InterPro" id="IPR043128">
    <property type="entry name" value="Rev_trsase/Diguanyl_cyclase"/>
</dbReference>
<dbReference type="InterPro" id="IPR036397">
    <property type="entry name" value="RNaseH_sf"/>
</dbReference>
<evidence type="ECO:0000259" key="9">
    <source>
        <dbReference type="PROSITE" id="PS50878"/>
    </source>
</evidence>
<dbReference type="EMBL" id="QRBI01000107">
    <property type="protein sequence ID" value="RMC12165.1"/>
    <property type="molecule type" value="Genomic_DNA"/>
</dbReference>
<dbReference type="PANTHER" id="PTHR41694:SF3">
    <property type="entry name" value="RNA-DIRECTED DNA POLYMERASE-RELATED"/>
    <property type="match status" value="1"/>
</dbReference>
<evidence type="ECO:0000256" key="5">
    <source>
        <dbReference type="ARBA" id="ARBA00022722"/>
    </source>
</evidence>
<evidence type="ECO:0000313" key="11">
    <source>
        <dbReference type="EMBL" id="RMC12165.1"/>
    </source>
</evidence>
<evidence type="ECO:0000259" key="10">
    <source>
        <dbReference type="PROSITE" id="PS50994"/>
    </source>
</evidence>
<evidence type="ECO:0000256" key="8">
    <source>
        <dbReference type="ARBA" id="ARBA00022918"/>
    </source>
</evidence>
<dbReference type="SUPFAM" id="SSF53098">
    <property type="entry name" value="Ribonuclease H-like"/>
    <property type="match status" value="1"/>
</dbReference>
<proteinExistence type="inferred from homology"/>
<dbReference type="Pfam" id="PF00665">
    <property type="entry name" value="rve"/>
    <property type="match status" value="1"/>
</dbReference>
<dbReference type="InterPro" id="IPR001584">
    <property type="entry name" value="Integrase_cat-core"/>
</dbReference>
<comment type="caution">
    <text evidence="11">The sequence shown here is derived from an EMBL/GenBank/DDBJ whole genome shotgun (WGS) entry which is preliminary data.</text>
</comment>
<evidence type="ECO:0000256" key="4">
    <source>
        <dbReference type="ARBA" id="ARBA00022695"/>
    </source>
</evidence>
<evidence type="ECO:0000256" key="1">
    <source>
        <dbReference type="ARBA" id="ARBA00010879"/>
    </source>
</evidence>
<dbReference type="GO" id="GO:0003964">
    <property type="term" value="F:RNA-directed DNA polymerase activity"/>
    <property type="evidence" value="ECO:0007669"/>
    <property type="project" value="UniProtKB-KW"/>
</dbReference>
<dbReference type="Gene3D" id="3.30.420.10">
    <property type="entry name" value="Ribonuclease H-like superfamily/Ribonuclease H"/>
    <property type="match status" value="1"/>
</dbReference>
<evidence type="ECO:0000256" key="6">
    <source>
        <dbReference type="ARBA" id="ARBA00022759"/>
    </source>
</evidence>
<dbReference type="OrthoDB" id="9356955at2759"/>
<keyword evidence="12" id="KW-1185">Reference proteome</keyword>
<feature type="domain" description="Integrase catalytic" evidence="10">
    <location>
        <begin position="1"/>
        <end position="147"/>
    </location>
</feature>
<dbReference type="SUPFAM" id="SSF56672">
    <property type="entry name" value="DNA/RNA polymerases"/>
    <property type="match status" value="1"/>
</dbReference>
<keyword evidence="8" id="KW-0695">RNA-directed DNA polymerase</keyword>
<protein>
    <recommendedName>
        <fullName evidence="2">ribonuclease H</fullName>
        <ecNumber evidence="2">3.1.26.4</ecNumber>
    </recommendedName>
</protein>
<gene>
    <name evidence="11" type="ORF">DUI87_11301</name>
</gene>
<dbReference type="InterPro" id="IPR043502">
    <property type="entry name" value="DNA/RNA_pol_sf"/>
</dbReference>
<dbReference type="InterPro" id="IPR000477">
    <property type="entry name" value="RT_dom"/>
</dbReference>
<dbReference type="GO" id="GO:0015074">
    <property type="term" value="P:DNA integration"/>
    <property type="evidence" value="ECO:0007669"/>
    <property type="project" value="InterPro"/>
</dbReference>
<dbReference type="AlphaFoldDB" id="A0A3M0KGI0"/>
<dbReference type="Gene3D" id="3.30.70.270">
    <property type="match status" value="1"/>
</dbReference>
<keyword evidence="3" id="KW-0808">Transferase</keyword>
<keyword evidence="7" id="KW-0378">Hydrolase</keyword>
<dbReference type="GO" id="GO:0004523">
    <property type="term" value="F:RNA-DNA hybrid ribonuclease activity"/>
    <property type="evidence" value="ECO:0007669"/>
    <property type="project" value="UniProtKB-EC"/>
</dbReference>
<keyword evidence="5" id="KW-0540">Nuclease</keyword>
<feature type="domain" description="Reverse transcriptase" evidence="9">
    <location>
        <begin position="1"/>
        <end position="180"/>
    </location>
</feature>
<dbReference type="InterPro" id="IPR012337">
    <property type="entry name" value="RNaseH-like_sf"/>
</dbReference>
<dbReference type="Proteomes" id="UP000269221">
    <property type="component" value="Unassembled WGS sequence"/>
</dbReference>
<comment type="similarity">
    <text evidence="1">Belongs to the beta type-B retroviral polymerase family. HERV class-II K(HML-2) pol subfamily.</text>
</comment>